<dbReference type="Pfam" id="PF00795">
    <property type="entry name" value="CN_hydrolase"/>
    <property type="match status" value="1"/>
</dbReference>
<keyword evidence="4" id="KW-1185">Reference proteome</keyword>
<dbReference type="Proteomes" id="UP000292781">
    <property type="component" value="Unassembled WGS sequence"/>
</dbReference>
<sequence>MDGRVRVAAAHLAAAGSAGDAPDFVGATAAVVAAAEAGARLLLLPELFAWPFFPLDDPQRWGHVAESVTGETLRWAEAAARRHDLHLVVPFVLARRSERPWNAVASVAPGAAARVVAAKIHLPPAGPGDRFGEPDHFAAGPSEIGVFAAAGVRIAALVCFDRRFPECWRAARAAGADLVVCPVAGPADEDDDYFAAEFRTHARASGVFALSSAMTGEETVAGRRLRHDGDSLAVDAAGRILARRRTGDAPGLVILDFDPAALVEARRAFPNFELRRNPHPAAGL</sequence>
<reference evidence="3 4" key="1">
    <citation type="submission" date="2019-02" db="EMBL/GenBank/DDBJ databases">
        <title>Siculibacillus lacustris gen. nov., sp. nov., a new rosette-forming bacterium isolated from a freshwater crater lake (Lake St. Ana, Romania).</title>
        <authorList>
            <person name="Felfoldi T."/>
            <person name="Marton Z."/>
            <person name="Szabo A."/>
            <person name="Mentes A."/>
            <person name="Boka K."/>
            <person name="Marialigeti K."/>
            <person name="Mathe I."/>
            <person name="Koncz M."/>
            <person name="Schumann P."/>
            <person name="Toth E."/>
        </authorList>
    </citation>
    <scope>NUCLEOTIDE SEQUENCE [LARGE SCALE GENOMIC DNA]</scope>
    <source>
        <strain evidence="3 4">SA-279</strain>
    </source>
</reference>
<evidence type="ECO:0000256" key="1">
    <source>
        <dbReference type="ARBA" id="ARBA00022801"/>
    </source>
</evidence>
<proteinExistence type="predicted"/>
<dbReference type="PANTHER" id="PTHR43674">
    <property type="entry name" value="NITRILASE C965.09-RELATED"/>
    <property type="match status" value="1"/>
</dbReference>
<keyword evidence="1 3" id="KW-0378">Hydrolase</keyword>
<dbReference type="PANTHER" id="PTHR43674:SF16">
    <property type="entry name" value="CARBON-NITROGEN FAMILY, PUTATIVE (AFU_ORTHOLOGUE AFUA_5G02350)-RELATED"/>
    <property type="match status" value="1"/>
</dbReference>
<dbReference type="GO" id="GO:0016811">
    <property type="term" value="F:hydrolase activity, acting on carbon-nitrogen (but not peptide) bonds, in linear amides"/>
    <property type="evidence" value="ECO:0007669"/>
    <property type="project" value="TreeGrafter"/>
</dbReference>
<dbReference type="Gene3D" id="3.60.110.10">
    <property type="entry name" value="Carbon-nitrogen hydrolase"/>
    <property type="match status" value="1"/>
</dbReference>
<comment type="caution">
    <text evidence="3">The sequence shown here is derived from an EMBL/GenBank/DDBJ whole genome shotgun (WGS) entry which is preliminary data.</text>
</comment>
<name>A0A4Q9VVA9_9HYPH</name>
<evidence type="ECO:0000259" key="2">
    <source>
        <dbReference type="PROSITE" id="PS50263"/>
    </source>
</evidence>
<organism evidence="3 4">
    <name type="scientific">Siculibacillus lacustris</name>
    <dbReference type="NCBI Taxonomy" id="1549641"/>
    <lineage>
        <taxon>Bacteria</taxon>
        <taxon>Pseudomonadati</taxon>
        <taxon>Pseudomonadota</taxon>
        <taxon>Alphaproteobacteria</taxon>
        <taxon>Hyphomicrobiales</taxon>
        <taxon>Ancalomicrobiaceae</taxon>
        <taxon>Siculibacillus</taxon>
    </lineage>
</organism>
<dbReference type="RefSeq" id="WP_131307807.1">
    <property type="nucleotide sequence ID" value="NZ_SJFN01000009.1"/>
</dbReference>
<dbReference type="OrthoDB" id="9803803at2"/>
<evidence type="ECO:0000313" key="4">
    <source>
        <dbReference type="Proteomes" id="UP000292781"/>
    </source>
</evidence>
<protein>
    <submittedName>
        <fullName evidence="3">Carbon-nitrogen hydrolase family protein</fullName>
    </submittedName>
</protein>
<dbReference type="SUPFAM" id="SSF56317">
    <property type="entry name" value="Carbon-nitrogen hydrolase"/>
    <property type="match status" value="1"/>
</dbReference>
<dbReference type="EMBL" id="SJFN01000009">
    <property type="protein sequence ID" value="TBW38968.1"/>
    <property type="molecule type" value="Genomic_DNA"/>
</dbReference>
<accession>A0A4Q9VVA9</accession>
<dbReference type="AlphaFoldDB" id="A0A4Q9VVA9"/>
<dbReference type="InterPro" id="IPR050345">
    <property type="entry name" value="Aliph_Amidase/BUP"/>
</dbReference>
<dbReference type="InterPro" id="IPR036526">
    <property type="entry name" value="C-N_Hydrolase_sf"/>
</dbReference>
<dbReference type="PROSITE" id="PS50263">
    <property type="entry name" value="CN_HYDROLASE"/>
    <property type="match status" value="1"/>
</dbReference>
<evidence type="ECO:0000313" key="3">
    <source>
        <dbReference type="EMBL" id="TBW38968.1"/>
    </source>
</evidence>
<gene>
    <name evidence="3" type="ORF">EYW49_07510</name>
</gene>
<dbReference type="InterPro" id="IPR003010">
    <property type="entry name" value="C-N_Hydrolase"/>
</dbReference>
<feature type="domain" description="CN hydrolase" evidence="2">
    <location>
        <begin position="5"/>
        <end position="259"/>
    </location>
</feature>
<dbReference type="CDD" id="cd07197">
    <property type="entry name" value="nitrilase"/>
    <property type="match status" value="1"/>
</dbReference>